<evidence type="ECO:0000256" key="1">
    <source>
        <dbReference type="SAM" id="SignalP"/>
    </source>
</evidence>
<dbReference type="AlphaFoldDB" id="A0A422NJ55"/>
<feature type="chain" id="PRO_5019569812" evidence="1">
    <location>
        <begin position="32"/>
        <end position="125"/>
    </location>
</feature>
<sequence length="125" mass="13870">MCRDSVIPKSFRLRNCICLVVRLLAEATANCQHCLASRGATELGGAAVALHLRCGVAVHDRHSIAARALHVHKVGVRALHQAAALVLHALGAHRRVAEIRVEESHCFFVTSPHTLIFLRKERRRY</sequence>
<feature type="signal peptide" evidence="1">
    <location>
        <begin position="1"/>
        <end position="31"/>
    </location>
</feature>
<proteinExistence type="predicted"/>
<dbReference type="EMBL" id="MKGL01000133">
    <property type="protein sequence ID" value="RNF05479.1"/>
    <property type="molecule type" value="Genomic_DNA"/>
</dbReference>
<gene>
    <name evidence="2" type="ORF">TraAM80_04517</name>
</gene>
<keyword evidence="1" id="KW-0732">Signal</keyword>
<organism evidence="2 3">
    <name type="scientific">Trypanosoma rangeli</name>
    <dbReference type="NCBI Taxonomy" id="5698"/>
    <lineage>
        <taxon>Eukaryota</taxon>
        <taxon>Discoba</taxon>
        <taxon>Euglenozoa</taxon>
        <taxon>Kinetoplastea</taxon>
        <taxon>Metakinetoplastina</taxon>
        <taxon>Trypanosomatida</taxon>
        <taxon>Trypanosomatidae</taxon>
        <taxon>Trypanosoma</taxon>
        <taxon>Herpetosoma</taxon>
    </lineage>
</organism>
<name>A0A422NJ55_TRYRA</name>
<evidence type="ECO:0000313" key="3">
    <source>
        <dbReference type="Proteomes" id="UP000283634"/>
    </source>
</evidence>
<dbReference type="GeneID" id="40328450"/>
<accession>A0A422NJ55</accession>
<reference evidence="2 3" key="1">
    <citation type="journal article" date="2018" name="BMC Genomics">
        <title>Genomic comparison of Trypanosoma conorhini and Trypanosoma rangeli to Trypanosoma cruzi strains of high and low virulence.</title>
        <authorList>
            <person name="Bradwell K.R."/>
            <person name="Koparde V.N."/>
            <person name="Matveyev A.V."/>
            <person name="Serrano M.G."/>
            <person name="Alves J.M."/>
            <person name="Parikh H."/>
            <person name="Huang B."/>
            <person name="Lee V."/>
            <person name="Espinosa-Alvarez O."/>
            <person name="Ortiz P.A."/>
            <person name="Costa-Martins A.G."/>
            <person name="Teixeira M.M."/>
            <person name="Buck G.A."/>
        </authorList>
    </citation>
    <scope>NUCLEOTIDE SEQUENCE [LARGE SCALE GENOMIC DNA]</scope>
    <source>
        <strain evidence="2 3">AM80</strain>
    </source>
</reference>
<protein>
    <submittedName>
        <fullName evidence="2">Uncharacterized protein</fullName>
    </submittedName>
</protein>
<dbReference type="RefSeq" id="XP_029238707.1">
    <property type="nucleotide sequence ID" value="XM_029381443.1"/>
</dbReference>
<dbReference type="Proteomes" id="UP000283634">
    <property type="component" value="Unassembled WGS sequence"/>
</dbReference>
<evidence type="ECO:0000313" key="2">
    <source>
        <dbReference type="EMBL" id="RNF05479.1"/>
    </source>
</evidence>
<comment type="caution">
    <text evidence="2">The sequence shown here is derived from an EMBL/GenBank/DDBJ whole genome shotgun (WGS) entry which is preliminary data.</text>
</comment>
<keyword evidence="3" id="KW-1185">Reference proteome</keyword>